<comment type="caution">
    <text evidence="1">The sequence shown here is derived from an EMBL/GenBank/DDBJ whole genome shotgun (WGS) entry which is preliminary data.</text>
</comment>
<protein>
    <recommendedName>
        <fullName evidence="3">Fur family transcriptional regulator</fullName>
    </recommendedName>
</protein>
<dbReference type="Proteomes" id="UP001597393">
    <property type="component" value="Unassembled WGS sequence"/>
</dbReference>
<dbReference type="RefSeq" id="WP_380869441.1">
    <property type="nucleotide sequence ID" value="NZ_JBHUMA010000006.1"/>
</dbReference>
<reference evidence="2" key="1">
    <citation type="journal article" date="2019" name="Int. J. Syst. Evol. Microbiol.">
        <title>The Global Catalogue of Microorganisms (GCM) 10K type strain sequencing project: providing services to taxonomists for standard genome sequencing and annotation.</title>
        <authorList>
            <consortium name="The Broad Institute Genomics Platform"/>
            <consortium name="The Broad Institute Genome Sequencing Center for Infectious Disease"/>
            <person name="Wu L."/>
            <person name="Ma J."/>
        </authorList>
    </citation>
    <scope>NUCLEOTIDE SEQUENCE [LARGE SCALE GENOMIC DNA]</scope>
    <source>
        <strain evidence="2">KCTC 42248</strain>
    </source>
</reference>
<name>A0ABW5NK62_9SPHI</name>
<sequence>MAQSKTKQAIIDLLKNKKKAMCADDIFIKLNPGKKCYSYSAIYNNISQLCQDGILIVEEITKDRRRTIKINRSK</sequence>
<dbReference type="SUPFAM" id="SSF46785">
    <property type="entry name" value="Winged helix' DNA-binding domain"/>
    <property type="match status" value="1"/>
</dbReference>
<evidence type="ECO:0008006" key="3">
    <source>
        <dbReference type="Google" id="ProtNLM"/>
    </source>
</evidence>
<proteinExistence type="predicted"/>
<keyword evidence="2" id="KW-1185">Reference proteome</keyword>
<accession>A0ABW5NK62</accession>
<dbReference type="InterPro" id="IPR036390">
    <property type="entry name" value="WH_DNA-bd_sf"/>
</dbReference>
<dbReference type="EMBL" id="JBHUMA010000006">
    <property type="protein sequence ID" value="MFD2599315.1"/>
    <property type="molecule type" value="Genomic_DNA"/>
</dbReference>
<gene>
    <name evidence="1" type="ORF">ACFSQ3_10150</name>
</gene>
<dbReference type="Gene3D" id="1.10.10.10">
    <property type="entry name" value="Winged helix-like DNA-binding domain superfamily/Winged helix DNA-binding domain"/>
    <property type="match status" value="1"/>
</dbReference>
<evidence type="ECO:0000313" key="1">
    <source>
        <dbReference type="EMBL" id="MFD2599315.1"/>
    </source>
</evidence>
<dbReference type="InterPro" id="IPR036388">
    <property type="entry name" value="WH-like_DNA-bd_sf"/>
</dbReference>
<organism evidence="1 2">
    <name type="scientific">Sphingobacterium corticis</name>
    <dbReference type="NCBI Taxonomy" id="1812823"/>
    <lineage>
        <taxon>Bacteria</taxon>
        <taxon>Pseudomonadati</taxon>
        <taxon>Bacteroidota</taxon>
        <taxon>Sphingobacteriia</taxon>
        <taxon>Sphingobacteriales</taxon>
        <taxon>Sphingobacteriaceae</taxon>
        <taxon>Sphingobacterium</taxon>
    </lineage>
</organism>
<evidence type="ECO:0000313" key="2">
    <source>
        <dbReference type="Proteomes" id="UP001597393"/>
    </source>
</evidence>